<dbReference type="AlphaFoldDB" id="A0AAW0FJ85"/>
<name>A0AAW0FJ85_9APHY</name>
<organism evidence="1 2">
    <name type="scientific">Cerrena zonata</name>
    <dbReference type="NCBI Taxonomy" id="2478898"/>
    <lineage>
        <taxon>Eukaryota</taxon>
        <taxon>Fungi</taxon>
        <taxon>Dikarya</taxon>
        <taxon>Basidiomycota</taxon>
        <taxon>Agaricomycotina</taxon>
        <taxon>Agaricomycetes</taxon>
        <taxon>Polyporales</taxon>
        <taxon>Cerrenaceae</taxon>
        <taxon>Cerrena</taxon>
    </lineage>
</organism>
<sequence length="195" mass="22298">MEDTRRAQLLKSALRTFYLHKSFDIQSDLEFLPAIPSDIHSNSVNSSTVSSTVATPETMHVMSPKQVVSPIMTQNSMYGYKSNGGVQYNQQPTPNKEFFHNSTPLISQQLNDLLQTPKARMLYLNSQEKSPKHSNVYANTHTNSNPLRRRFASNGQNQINIDQMYANSKAQQMNQNRHSIFLFLNILYSSVFFVF</sequence>
<gene>
    <name evidence="1" type="ORF">QCA50_015748</name>
</gene>
<protein>
    <submittedName>
        <fullName evidence="1">Uncharacterized protein</fullName>
    </submittedName>
</protein>
<proteinExistence type="predicted"/>
<reference evidence="1 2" key="1">
    <citation type="submission" date="2022-09" db="EMBL/GenBank/DDBJ databases">
        <authorList>
            <person name="Palmer J.M."/>
        </authorList>
    </citation>
    <scope>NUCLEOTIDE SEQUENCE [LARGE SCALE GENOMIC DNA]</scope>
    <source>
        <strain evidence="1 2">DSM 7382</strain>
    </source>
</reference>
<dbReference type="Proteomes" id="UP001385951">
    <property type="component" value="Unassembled WGS sequence"/>
</dbReference>
<evidence type="ECO:0000313" key="1">
    <source>
        <dbReference type="EMBL" id="KAK7681133.1"/>
    </source>
</evidence>
<keyword evidence="2" id="KW-1185">Reference proteome</keyword>
<dbReference type="EMBL" id="JASBNA010000043">
    <property type="protein sequence ID" value="KAK7681133.1"/>
    <property type="molecule type" value="Genomic_DNA"/>
</dbReference>
<accession>A0AAW0FJ85</accession>
<comment type="caution">
    <text evidence="1">The sequence shown here is derived from an EMBL/GenBank/DDBJ whole genome shotgun (WGS) entry which is preliminary data.</text>
</comment>
<evidence type="ECO:0000313" key="2">
    <source>
        <dbReference type="Proteomes" id="UP001385951"/>
    </source>
</evidence>